<dbReference type="InterPro" id="IPR036291">
    <property type="entry name" value="NAD(P)-bd_dom_sf"/>
</dbReference>
<dbReference type="Pfam" id="PF00106">
    <property type="entry name" value="adh_short"/>
    <property type="match status" value="1"/>
</dbReference>
<sequence length="215" mass="22919">MRQTTGIALEELTVLVTGSQRGLGLALVHELSARGTRVYAGHRSAGVPAELDLPGVTPVFMELGATPLPRLPDVDYVVNNAGINRNTPLDSPQATQVLDEELRTNVLGTLNLIHHYLPRLAGRPAAGFVNIISALAIDPNYFCATYSASKAALHSLCVSLRQVAGDKGFHVLNVYPTAIDTRLTDGLAIPKLAPAEVARAIVDAWSAGDCELFFQ</sequence>
<reference evidence="4" key="1">
    <citation type="journal article" date="2019" name="Int. J. Syst. Evol. Microbiol.">
        <title>The Global Catalogue of Microorganisms (GCM) 10K type strain sequencing project: providing services to taxonomists for standard genome sequencing and annotation.</title>
        <authorList>
            <consortium name="The Broad Institute Genomics Platform"/>
            <consortium name="The Broad Institute Genome Sequencing Center for Infectious Disease"/>
            <person name="Wu L."/>
            <person name="Ma J."/>
        </authorList>
    </citation>
    <scope>NUCLEOTIDE SEQUENCE [LARGE SCALE GENOMIC DNA]</scope>
    <source>
        <strain evidence="4">JCM 14330</strain>
    </source>
</reference>
<dbReference type="PRINTS" id="PR00081">
    <property type="entry name" value="GDHRDH"/>
</dbReference>
<evidence type="ECO:0000313" key="4">
    <source>
        <dbReference type="Proteomes" id="UP001501706"/>
    </source>
</evidence>
<comment type="similarity">
    <text evidence="1">Belongs to the short-chain dehydrogenases/reductases (SDR) family.</text>
</comment>
<gene>
    <name evidence="3" type="ORF">GCM10009097_58400</name>
</gene>
<dbReference type="Proteomes" id="UP001501706">
    <property type="component" value="Unassembled WGS sequence"/>
</dbReference>
<proteinExistence type="inferred from homology"/>
<keyword evidence="4" id="KW-1185">Reference proteome</keyword>
<comment type="caution">
    <text evidence="3">The sequence shown here is derived from an EMBL/GenBank/DDBJ whole genome shotgun (WGS) entry which is preliminary data.</text>
</comment>
<evidence type="ECO:0000256" key="2">
    <source>
        <dbReference type="ARBA" id="ARBA00023002"/>
    </source>
</evidence>
<evidence type="ECO:0000256" key="1">
    <source>
        <dbReference type="ARBA" id="ARBA00006484"/>
    </source>
</evidence>
<name>A0ABP3N1T6_9BURK</name>
<organism evidence="3 4">
    <name type="scientific">Pigmentiphaga daeguensis</name>
    <dbReference type="NCBI Taxonomy" id="414049"/>
    <lineage>
        <taxon>Bacteria</taxon>
        <taxon>Pseudomonadati</taxon>
        <taxon>Pseudomonadota</taxon>
        <taxon>Betaproteobacteria</taxon>
        <taxon>Burkholderiales</taxon>
        <taxon>Alcaligenaceae</taxon>
        <taxon>Pigmentiphaga</taxon>
    </lineage>
</organism>
<dbReference type="Gene3D" id="3.40.50.720">
    <property type="entry name" value="NAD(P)-binding Rossmann-like Domain"/>
    <property type="match status" value="1"/>
</dbReference>
<protein>
    <submittedName>
        <fullName evidence="3">SDR family oxidoreductase</fullName>
    </submittedName>
</protein>
<dbReference type="SUPFAM" id="SSF51735">
    <property type="entry name" value="NAD(P)-binding Rossmann-fold domains"/>
    <property type="match status" value="1"/>
</dbReference>
<dbReference type="PANTHER" id="PTHR44169:SF6">
    <property type="entry name" value="NADPH-DEPENDENT 1-ACYLDIHYDROXYACETONE PHOSPHATE REDUCTASE"/>
    <property type="match status" value="1"/>
</dbReference>
<dbReference type="InterPro" id="IPR020904">
    <property type="entry name" value="Sc_DH/Rdtase_CS"/>
</dbReference>
<keyword evidence="2" id="KW-0560">Oxidoreductase</keyword>
<dbReference type="EMBL" id="BAAAEN010000045">
    <property type="protein sequence ID" value="GAA0533488.1"/>
    <property type="molecule type" value="Genomic_DNA"/>
</dbReference>
<dbReference type="InterPro" id="IPR002347">
    <property type="entry name" value="SDR_fam"/>
</dbReference>
<dbReference type="RefSeq" id="WP_343928798.1">
    <property type="nucleotide sequence ID" value="NZ_BAAAEN010000045.1"/>
</dbReference>
<evidence type="ECO:0000313" key="3">
    <source>
        <dbReference type="EMBL" id="GAA0533488.1"/>
    </source>
</evidence>
<accession>A0ABP3N1T6</accession>
<dbReference type="PANTHER" id="PTHR44169">
    <property type="entry name" value="NADPH-DEPENDENT 1-ACYLDIHYDROXYACETONE PHOSPHATE REDUCTASE"/>
    <property type="match status" value="1"/>
</dbReference>
<dbReference type="PROSITE" id="PS00061">
    <property type="entry name" value="ADH_SHORT"/>
    <property type="match status" value="1"/>
</dbReference>